<proteinExistence type="predicted"/>
<dbReference type="Proteomes" id="UP000054653">
    <property type="component" value="Unassembled WGS sequence"/>
</dbReference>
<reference evidence="1 2" key="1">
    <citation type="submission" date="2015-01" db="EMBL/GenBank/DDBJ databases">
        <title>Evolution of Trichinella species and genotypes.</title>
        <authorList>
            <person name="Korhonen P.K."/>
            <person name="Edoardo P."/>
            <person name="Giuseppe L.R."/>
            <person name="Gasser R.B."/>
        </authorList>
    </citation>
    <scope>NUCLEOTIDE SEQUENCE [LARGE SCALE GENOMIC DNA]</scope>
    <source>
        <strain evidence="1">ISS120</strain>
    </source>
</reference>
<organism evidence="1 2">
    <name type="scientific">Trichinella britovi</name>
    <name type="common">Parasitic roundworm</name>
    <dbReference type="NCBI Taxonomy" id="45882"/>
    <lineage>
        <taxon>Eukaryota</taxon>
        <taxon>Metazoa</taxon>
        <taxon>Ecdysozoa</taxon>
        <taxon>Nematoda</taxon>
        <taxon>Enoplea</taxon>
        <taxon>Dorylaimia</taxon>
        <taxon>Trichinellida</taxon>
        <taxon>Trichinellidae</taxon>
        <taxon>Trichinella</taxon>
    </lineage>
</organism>
<dbReference type="EMBL" id="JYDI01000316">
    <property type="protein sequence ID" value="KRY45969.1"/>
    <property type="molecule type" value="Genomic_DNA"/>
</dbReference>
<sequence>MRPNKLLRHIETKHMDLKSKPLQFFESKMIVYMPLFPYGGNYCCFETLATFIVESEATLDEESMIVAHLDSLKESFDYYFSEEMKFCDKNIWIVNPFQSDVVATGISTKADEERMDEWLIRKPVKREVAEMESQKGSTAGDVNNKRKIDENESANFQLSNRRKTLATFIVEKEATLDEDLISMIVAHLDSLKESFDYYFSEEMKFCDKNIWIVNPFQSDVVATGISTKADEESNRFV</sequence>
<evidence type="ECO:0008006" key="3">
    <source>
        <dbReference type="Google" id="ProtNLM"/>
    </source>
</evidence>
<evidence type="ECO:0000313" key="1">
    <source>
        <dbReference type="EMBL" id="KRY45969.1"/>
    </source>
</evidence>
<dbReference type="AlphaFoldDB" id="A0A0V1C9V1"/>
<keyword evidence="2" id="KW-1185">Reference proteome</keyword>
<evidence type="ECO:0000313" key="2">
    <source>
        <dbReference type="Proteomes" id="UP000054653"/>
    </source>
</evidence>
<gene>
    <name evidence="1" type="ORF">T03_13077</name>
</gene>
<accession>A0A0V1C9V1</accession>
<name>A0A0V1C9V1_TRIBR</name>
<protein>
    <recommendedName>
        <fullName evidence="3">Zinc finger BED domain-containing protein 5</fullName>
    </recommendedName>
</protein>
<comment type="caution">
    <text evidence="1">The sequence shown here is derived from an EMBL/GenBank/DDBJ whole genome shotgun (WGS) entry which is preliminary data.</text>
</comment>